<gene>
    <name evidence="3" type="ORF">LUZ61_008192</name>
</gene>
<dbReference type="SUPFAM" id="SSF52266">
    <property type="entry name" value="SGNH hydrolase"/>
    <property type="match status" value="1"/>
</dbReference>
<keyword evidence="4" id="KW-1185">Reference proteome</keyword>
<evidence type="ECO:0000256" key="2">
    <source>
        <dbReference type="ARBA" id="ARBA00022801"/>
    </source>
</evidence>
<dbReference type="Gene3D" id="3.40.50.1110">
    <property type="entry name" value="SGNH hydrolase"/>
    <property type="match status" value="1"/>
</dbReference>
<dbReference type="PANTHER" id="PTHR14209">
    <property type="entry name" value="ISOAMYL ACETATE-HYDROLYZING ESTERASE 1"/>
    <property type="match status" value="1"/>
</dbReference>
<dbReference type="EMBL" id="JAMRDG010000001">
    <property type="protein sequence ID" value="KAJ3704487.1"/>
    <property type="molecule type" value="Genomic_DNA"/>
</dbReference>
<dbReference type="FunFam" id="3.40.50.1110:FF:000002">
    <property type="entry name" value="isoamyl acetate-hydrolyzing esterase 1 homolog"/>
    <property type="match status" value="1"/>
</dbReference>
<name>A0AAD6EX92_9POAL</name>
<dbReference type="Proteomes" id="UP001210211">
    <property type="component" value="Unassembled WGS sequence"/>
</dbReference>
<organism evidence="3 4">
    <name type="scientific">Rhynchospora tenuis</name>
    <dbReference type="NCBI Taxonomy" id="198213"/>
    <lineage>
        <taxon>Eukaryota</taxon>
        <taxon>Viridiplantae</taxon>
        <taxon>Streptophyta</taxon>
        <taxon>Embryophyta</taxon>
        <taxon>Tracheophyta</taxon>
        <taxon>Spermatophyta</taxon>
        <taxon>Magnoliopsida</taxon>
        <taxon>Liliopsida</taxon>
        <taxon>Poales</taxon>
        <taxon>Cyperaceae</taxon>
        <taxon>Cyperoideae</taxon>
        <taxon>Rhynchosporeae</taxon>
        <taxon>Rhynchospora</taxon>
    </lineage>
</organism>
<dbReference type="Pfam" id="PF00657">
    <property type="entry name" value="Lipase_GDSL"/>
    <property type="match status" value="1"/>
</dbReference>
<dbReference type="CDD" id="cd01838">
    <property type="entry name" value="Isoamyl_acetate_hydrolase_like"/>
    <property type="match status" value="1"/>
</dbReference>
<reference evidence="3 4" key="1">
    <citation type="journal article" date="2022" name="Cell">
        <title>Repeat-based holocentromeres influence genome architecture and karyotype evolution.</title>
        <authorList>
            <person name="Hofstatter P.G."/>
            <person name="Thangavel G."/>
            <person name="Lux T."/>
            <person name="Neumann P."/>
            <person name="Vondrak T."/>
            <person name="Novak P."/>
            <person name="Zhang M."/>
            <person name="Costa L."/>
            <person name="Castellani M."/>
            <person name="Scott A."/>
            <person name="Toegelov H."/>
            <person name="Fuchs J."/>
            <person name="Mata-Sucre Y."/>
            <person name="Dias Y."/>
            <person name="Vanzela A.L.L."/>
            <person name="Huettel B."/>
            <person name="Almeida C.C.S."/>
            <person name="Simkova H."/>
            <person name="Souza G."/>
            <person name="Pedrosa-Harand A."/>
            <person name="Macas J."/>
            <person name="Mayer K.F.X."/>
            <person name="Houben A."/>
            <person name="Marques A."/>
        </authorList>
    </citation>
    <scope>NUCLEOTIDE SEQUENCE [LARGE SCALE GENOMIC DNA]</scope>
    <source>
        <strain evidence="3">RhyTen1mFocal</strain>
    </source>
</reference>
<keyword evidence="2" id="KW-0378">Hydrolase</keyword>
<dbReference type="InterPro" id="IPR045136">
    <property type="entry name" value="Iah1-like"/>
</dbReference>
<dbReference type="InterPro" id="IPR036514">
    <property type="entry name" value="SGNH_hydro_sf"/>
</dbReference>
<evidence type="ECO:0000313" key="3">
    <source>
        <dbReference type="EMBL" id="KAJ3704487.1"/>
    </source>
</evidence>
<accession>A0AAD6EX92</accession>
<dbReference type="PANTHER" id="PTHR14209:SF36">
    <property type="entry name" value="GDSL-LIKE LIPASE_ACYLHYDROLASE FAMILY PROTEIN, EXPRESSED"/>
    <property type="match status" value="1"/>
</dbReference>
<proteinExistence type="inferred from homology"/>
<dbReference type="AlphaFoldDB" id="A0AAD6EX92"/>
<evidence type="ECO:0000313" key="4">
    <source>
        <dbReference type="Proteomes" id="UP001210211"/>
    </source>
</evidence>
<dbReference type="GO" id="GO:0016788">
    <property type="term" value="F:hydrolase activity, acting on ester bonds"/>
    <property type="evidence" value="ECO:0007669"/>
    <property type="project" value="InterPro"/>
</dbReference>
<dbReference type="InterPro" id="IPR001087">
    <property type="entry name" value="GDSL"/>
</dbReference>
<protein>
    <recommendedName>
        <fullName evidence="5">SGNH hydrolase-type esterase domain-containing protein</fullName>
    </recommendedName>
</protein>
<evidence type="ECO:0008006" key="5">
    <source>
        <dbReference type="Google" id="ProtNLM"/>
    </source>
</evidence>
<comment type="caution">
    <text evidence="3">The sequence shown here is derived from an EMBL/GenBank/DDBJ whole genome shotgun (WGS) entry which is preliminary data.</text>
</comment>
<sequence length="286" mass="31880">MRVELWICIYFSVAVVSNQSERVREMVRPQIVLLGDSITEQSFRPGGWGAALADSYSRKADVVVRGYGGYNTRWALFLLHHLFPLVSQTPPAAVTIFFGANDAALLGRQSQKQHVPLHEYKDNLRKIISHLKQMSPTMLLVLIAPPPVDEHGREQYAKSLYGEKARKLPERTNEVTGTYARQCVELAQEMHIPCVDLWSVMQQTQGWEKLFLRDGLHLTEEGNGVVHSEVLRALNGAGLAAEEMQLDFPHHSVIDGAHPEVAFQSQGCSSSGNVDAFCPEIASNHI</sequence>
<evidence type="ECO:0000256" key="1">
    <source>
        <dbReference type="ARBA" id="ARBA00008668"/>
    </source>
</evidence>
<comment type="similarity">
    <text evidence="1">Belongs to the 'GDSL' lipolytic enzyme family.</text>
</comment>